<dbReference type="PANTHER" id="PTHR36503:SF2">
    <property type="entry name" value="BLR2408 PROTEIN"/>
    <property type="match status" value="1"/>
</dbReference>
<feature type="domain" description="VOC" evidence="1">
    <location>
        <begin position="2"/>
        <end position="127"/>
    </location>
</feature>
<evidence type="ECO:0000313" key="3">
    <source>
        <dbReference type="Proteomes" id="UP000584374"/>
    </source>
</evidence>
<gene>
    <name evidence="2" type="ORF">BJ970_004291</name>
</gene>
<keyword evidence="3" id="KW-1185">Reference proteome</keyword>
<reference evidence="2 3" key="1">
    <citation type="submission" date="2020-08" db="EMBL/GenBank/DDBJ databases">
        <title>Sequencing the genomes of 1000 actinobacteria strains.</title>
        <authorList>
            <person name="Klenk H.-P."/>
        </authorList>
    </citation>
    <scope>NUCLEOTIDE SEQUENCE [LARGE SCALE GENOMIC DNA]</scope>
    <source>
        <strain evidence="2 3">DSM 45584</strain>
    </source>
</reference>
<accession>A0A840Q9Y6</accession>
<dbReference type="Proteomes" id="UP000584374">
    <property type="component" value="Unassembled WGS sequence"/>
</dbReference>
<dbReference type="SUPFAM" id="SSF54593">
    <property type="entry name" value="Glyoxalase/Bleomycin resistance protein/Dihydroxybiphenyl dioxygenase"/>
    <property type="match status" value="1"/>
</dbReference>
<dbReference type="AlphaFoldDB" id="A0A840Q9Y6"/>
<dbReference type="RefSeq" id="WP_184727830.1">
    <property type="nucleotide sequence ID" value="NZ_JACHIW010000001.1"/>
</dbReference>
<dbReference type="EMBL" id="JACHIW010000001">
    <property type="protein sequence ID" value="MBB5156757.1"/>
    <property type="molecule type" value="Genomic_DNA"/>
</dbReference>
<dbReference type="InterPro" id="IPR037523">
    <property type="entry name" value="VOC_core"/>
</dbReference>
<dbReference type="PROSITE" id="PS51819">
    <property type="entry name" value="VOC"/>
    <property type="match status" value="1"/>
</dbReference>
<dbReference type="InterPro" id="IPR053863">
    <property type="entry name" value="Glyoxy/Ble-like_N"/>
</dbReference>
<protein>
    <submittedName>
        <fullName evidence="2">Putative lactoylglutathione lyase</fullName>
    </submittedName>
</protein>
<dbReference type="Gene3D" id="3.10.180.10">
    <property type="entry name" value="2,3-Dihydroxybiphenyl 1,2-Dioxygenase, domain 1"/>
    <property type="match status" value="1"/>
</dbReference>
<evidence type="ECO:0000313" key="2">
    <source>
        <dbReference type="EMBL" id="MBB5156757.1"/>
    </source>
</evidence>
<evidence type="ECO:0000259" key="1">
    <source>
        <dbReference type="PROSITE" id="PS51819"/>
    </source>
</evidence>
<proteinExistence type="predicted"/>
<name>A0A840Q9Y6_9PSEU</name>
<dbReference type="PANTHER" id="PTHR36503">
    <property type="entry name" value="BLR2520 PROTEIN"/>
    <property type="match status" value="1"/>
</dbReference>
<organism evidence="2 3">
    <name type="scientific">Saccharopolyspora phatthalungensis</name>
    <dbReference type="NCBI Taxonomy" id="664693"/>
    <lineage>
        <taxon>Bacteria</taxon>
        <taxon>Bacillati</taxon>
        <taxon>Actinomycetota</taxon>
        <taxon>Actinomycetes</taxon>
        <taxon>Pseudonocardiales</taxon>
        <taxon>Pseudonocardiaceae</taxon>
        <taxon>Saccharopolyspora</taxon>
    </lineage>
</organism>
<keyword evidence="2" id="KW-0456">Lyase</keyword>
<dbReference type="GO" id="GO:0016829">
    <property type="term" value="F:lyase activity"/>
    <property type="evidence" value="ECO:0007669"/>
    <property type="project" value="UniProtKB-KW"/>
</dbReference>
<dbReference type="Pfam" id="PF22677">
    <property type="entry name" value="Ble-like_N"/>
    <property type="match status" value="1"/>
</dbReference>
<dbReference type="InterPro" id="IPR029068">
    <property type="entry name" value="Glyas_Bleomycin-R_OHBP_Dase"/>
</dbReference>
<sequence>MSIKTFINLPVKDLNRAVDFFTALGFTFDQRFTDENATCMVISDDSYAMLLVEPFFRQFTKKELVDANKATEVLVALGLESRAQVDELAGKAFAAGAQPANEPMDEGPMYGKSFHDLDGHIWEVFHMDLSGITG</sequence>
<comment type="caution">
    <text evidence="2">The sequence shown here is derived from an EMBL/GenBank/DDBJ whole genome shotgun (WGS) entry which is preliminary data.</text>
</comment>